<evidence type="ECO:0000256" key="4">
    <source>
        <dbReference type="ARBA" id="ARBA00022989"/>
    </source>
</evidence>
<evidence type="ECO:0000256" key="5">
    <source>
        <dbReference type="ARBA" id="ARBA00023136"/>
    </source>
</evidence>
<keyword evidence="4 6" id="KW-1133">Transmembrane helix</keyword>
<feature type="transmembrane region" description="Helical" evidence="6">
    <location>
        <begin position="351"/>
        <end position="372"/>
    </location>
</feature>
<evidence type="ECO:0008006" key="9">
    <source>
        <dbReference type="Google" id="ProtNLM"/>
    </source>
</evidence>
<dbReference type="GO" id="GO:0005886">
    <property type="term" value="C:plasma membrane"/>
    <property type="evidence" value="ECO:0007669"/>
    <property type="project" value="TreeGrafter"/>
</dbReference>
<feature type="transmembrane region" description="Helical" evidence="6">
    <location>
        <begin position="29"/>
        <end position="47"/>
    </location>
</feature>
<dbReference type="Pfam" id="PF01098">
    <property type="entry name" value="FTSW_RODA_SPOVE"/>
    <property type="match status" value="1"/>
</dbReference>
<reference evidence="7 8" key="1">
    <citation type="journal article" date="2016" name="Nat. Commun.">
        <title>Thousands of microbial genomes shed light on interconnected biogeochemical processes in an aquifer system.</title>
        <authorList>
            <person name="Anantharaman K."/>
            <person name="Brown C.T."/>
            <person name="Hug L.A."/>
            <person name="Sharon I."/>
            <person name="Castelle C.J."/>
            <person name="Probst A.J."/>
            <person name="Thomas B.C."/>
            <person name="Singh A."/>
            <person name="Wilkins M.J."/>
            <person name="Karaoz U."/>
            <person name="Brodie E.L."/>
            <person name="Williams K.H."/>
            <person name="Hubbard S.S."/>
            <person name="Banfield J.F."/>
        </authorList>
    </citation>
    <scope>NUCLEOTIDE SEQUENCE [LARGE SCALE GENOMIC DNA]</scope>
</reference>
<keyword evidence="2 6" id="KW-0812">Transmembrane</keyword>
<gene>
    <name evidence="7" type="ORF">A3C86_03840</name>
</gene>
<feature type="transmembrane region" description="Helical" evidence="6">
    <location>
        <begin position="59"/>
        <end position="75"/>
    </location>
</feature>
<dbReference type="AlphaFoldDB" id="A0A1F6DA08"/>
<sequence>METRASAGATGIDSSFFFGSRGVFRGVDWFLFVSALTVSLLGLVTMHSFSGENAYFDKQVVWITISSVVFLLASIPEYRFLRRTTIVVALFTGIIVLLALIYFIGTVVMGAQNRFYLGLFAVQPADLAKLVLIIVLAKYFARRHIEIAHIRHILVSGTYTFVIFALVFFQPDLGSAIIIACIWLGMVLVAGISWKHLLALLIAAVVVFGALWNYGLHTYQKQRILTFIHPLADIRGSGYNAYQSTVAVGSGELLGKGIGYGTQSKLLYLPEYQTDFIFAAYAEEWGFIGVLILFGLYGIIIMRTLFIAAHGADNFSALLGAGVAIMFLSQFLVHIGMNIGLLPITGTTTPFMSYGGSHLFTEYLALGILMGISRSARPTLQARDETEMVGVV</sequence>
<dbReference type="GO" id="GO:0015648">
    <property type="term" value="F:lipid-linked peptidoglycan transporter activity"/>
    <property type="evidence" value="ECO:0007669"/>
    <property type="project" value="TreeGrafter"/>
</dbReference>
<organism evidence="7 8">
    <name type="scientific">Candidatus Kaiserbacteria bacterium RIFCSPHIGHO2_02_FULL_49_16</name>
    <dbReference type="NCBI Taxonomy" id="1798490"/>
    <lineage>
        <taxon>Bacteria</taxon>
        <taxon>Candidatus Kaiseribacteriota</taxon>
    </lineage>
</organism>
<feature type="transmembrane region" description="Helical" evidence="6">
    <location>
        <begin position="115"/>
        <end position="141"/>
    </location>
</feature>
<keyword evidence="3" id="KW-0133">Cell shape</keyword>
<name>A0A1F6DA08_9BACT</name>
<evidence type="ECO:0000256" key="1">
    <source>
        <dbReference type="ARBA" id="ARBA00004141"/>
    </source>
</evidence>
<comment type="caution">
    <text evidence="7">The sequence shown here is derived from an EMBL/GenBank/DDBJ whole genome shotgun (WGS) entry which is preliminary data.</text>
</comment>
<dbReference type="GO" id="GO:0032153">
    <property type="term" value="C:cell division site"/>
    <property type="evidence" value="ECO:0007669"/>
    <property type="project" value="TreeGrafter"/>
</dbReference>
<evidence type="ECO:0000256" key="6">
    <source>
        <dbReference type="SAM" id="Phobius"/>
    </source>
</evidence>
<feature type="transmembrane region" description="Helical" evidence="6">
    <location>
        <begin position="197"/>
        <end position="215"/>
    </location>
</feature>
<evidence type="ECO:0000313" key="8">
    <source>
        <dbReference type="Proteomes" id="UP000178042"/>
    </source>
</evidence>
<protein>
    <recommendedName>
        <fullName evidence="9">Rod shape-determining protein RodA</fullName>
    </recommendedName>
</protein>
<comment type="subcellular location">
    <subcellularLocation>
        <location evidence="1">Membrane</location>
        <topology evidence="1">Multi-pass membrane protein</topology>
    </subcellularLocation>
</comment>
<dbReference type="Proteomes" id="UP000178042">
    <property type="component" value="Unassembled WGS sequence"/>
</dbReference>
<dbReference type="GO" id="GO:0008360">
    <property type="term" value="P:regulation of cell shape"/>
    <property type="evidence" value="ECO:0007669"/>
    <property type="project" value="UniProtKB-KW"/>
</dbReference>
<dbReference type="GO" id="GO:0051301">
    <property type="term" value="P:cell division"/>
    <property type="evidence" value="ECO:0007669"/>
    <property type="project" value="InterPro"/>
</dbReference>
<accession>A0A1F6DA08</accession>
<feature type="transmembrane region" description="Helical" evidence="6">
    <location>
        <begin position="318"/>
        <end position="339"/>
    </location>
</feature>
<feature type="transmembrane region" description="Helical" evidence="6">
    <location>
        <begin position="285"/>
        <end position="306"/>
    </location>
</feature>
<dbReference type="PANTHER" id="PTHR30474">
    <property type="entry name" value="CELL CYCLE PROTEIN"/>
    <property type="match status" value="1"/>
</dbReference>
<evidence type="ECO:0000256" key="3">
    <source>
        <dbReference type="ARBA" id="ARBA00022960"/>
    </source>
</evidence>
<dbReference type="InterPro" id="IPR001182">
    <property type="entry name" value="FtsW/RodA"/>
</dbReference>
<keyword evidence="5 6" id="KW-0472">Membrane</keyword>
<feature type="transmembrane region" description="Helical" evidence="6">
    <location>
        <begin position="175"/>
        <end position="192"/>
    </location>
</feature>
<dbReference type="EMBL" id="MFLD01000043">
    <property type="protein sequence ID" value="OGG58246.1"/>
    <property type="molecule type" value="Genomic_DNA"/>
</dbReference>
<proteinExistence type="predicted"/>
<evidence type="ECO:0000256" key="2">
    <source>
        <dbReference type="ARBA" id="ARBA00022692"/>
    </source>
</evidence>
<evidence type="ECO:0000313" key="7">
    <source>
        <dbReference type="EMBL" id="OGG58246.1"/>
    </source>
</evidence>
<feature type="transmembrane region" description="Helical" evidence="6">
    <location>
        <begin position="87"/>
        <end position="109"/>
    </location>
</feature>
<dbReference type="PANTHER" id="PTHR30474:SF1">
    <property type="entry name" value="PEPTIDOGLYCAN GLYCOSYLTRANSFERASE MRDB"/>
    <property type="match status" value="1"/>
</dbReference>
<feature type="transmembrane region" description="Helical" evidence="6">
    <location>
        <begin position="153"/>
        <end position="169"/>
    </location>
</feature>